<feature type="domain" description="tRNA nuclease CdiA C-terminal" evidence="1">
    <location>
        <begin position="55"/>
        <end position="133"/>
    </location>
</feature>
<dbReference type="STRING" id="683228.GA0070617_2899"/>
<dbReference type="OrthoDB" id="5524878at2"/>
<dbReference type="RefSeq" id="WP_091437590.1">
    <property type="nucleotide sequence ID" value="NZ_BMMJ01000016.1"/>
</dbReference>
<name>A0A1C6UMW1_9ACTN</name>
<dbReference type="GO" id="GO:0004549">
    <property type="term" value="F:tRNA-specific ribonuclease activity"/>
    <property type="evidence" value="ECO:0007669"/>
    <property type="project" value="InterPro"/>
</dbReference>
<organism evidence="2 3">
    <name type="scientific">Micromonospora yangpuensis</name>
    <dbReference type="NCBI Taxonomy" id="683228"/>
    <lineage>
        <taxon>Bacteria</taxon>
        <taxon>Bacillati</taxon>
        <taxon>Actinomycetota</taxon>
        <taxon>Actinomycetes</taxon>
        <taxon>Micromonosporales</taxon>
        <taxon>Micromonosporaceae</taxon>
        <taxon>Micromonospora</taxon>
    </lineage>
</organism>
<reference evidence="2 3" key="1">
    <citation type="submission" date="2016-06" db="EMBL/GenBank/DDBJ databases">
        <authorList>
            <person name="Kjaerup R.B."/>
            <person name="Dalgaard T.S."/>
            <person name="Juul-Madsen H.R."/>
        </authorList>
    </citation>
    <scope>NUCLEOTIDE SEQUENCE [LARGE SCALE GENOMIC DNA]</scope>
    <source>
        <strain evidence="2 3">DSM 45577</strain>
    </source>
</reference>
<evidence type="ECO:0000313" key="2">
    <source>
        <dbReference type="EMBL" id="SCL55229.1"/>
    </source>
</evidence>
<dbReference type="EMBL" id="FMIA01000002">
    <property type="protein sequence ID" value="SCL55229.1"/>
    <property type="molecule type" value="Genomic_DNA"/>
</dbReference>
<dbReference type="Pfam" id="PF18451">
    <property type="entry name" value="CdiA_C"/>
    <property type="match status" value="1"/>
</dbReference>
<dbReference type="Proteomes" id="UP000198937">
    <property type="component" value="Unassembled WGS sequence"/>
</dbReference>
<keyword evidence="3" id="KW-1185">Reference proteome</keyword>
<dbReference type="InterPro" id="IPR033806">
    <property type="entry name" value="CDI_toxin_Bp1026b-like"/>
</dbReference>
<dbReference type="InterPro" id="IPR040559">
    <property type="entry name" value="CdiA_C"/>
</dbReference>
<sequence>MSPREQPAQRRSYELENECAATIAHKGYRVHQRPAIQEVAEARERTGDTGRPSRRPDYLIEGHVFDCYSPQQKTSVRSIWTEVSHKVRSEQTQRVVINLTDWRGDIAMLKRQFDSWPVSGLKELAILDRTGRISQFTQRHRQEQ</sequence>
<dbReference type="AlphaFoldDB" id="A0A1C6UMW1"/>
<accession>A0A1C6UMW1</accession>
<evidence type="ECO:0000313" key="3">
    <source>
        <dbReference type="Proteomes" id="UP000198937"/>
    </source>
</evidence>
<dbReference type="Gene3D" id="3.40.1350.120">
    <property type="match status" value="1"/>
</dbReference>
<protein>
    <recommendedName>
        <fullName evidence="1">tRNA nuclease CdiA C-terminal domain-containing protein</fullName>
    </recommendedName>
</protein>
<gene>
    <name evidence="2" type="ORF">GA0070617_2899</name>
</gene>
<proteinExistence type="predicted"/>
<dbReference type="CDD" id="cd13442">
    <property type="entry name" value="CDI_toxin_Bp1026b-like"/>
    <property type="match status" value="1"/>
</dbReference>
<evidence type="ECO:0000259" key="1">
    <source>
        <dbReference type="Pfam" id="PF18451"/>
    </source>
</evidence>